<accession>A0A559KFB0</accession>
<dbReference type="AlphaFoldDB" id="A0A559KFB0"/>
<gene>
    <name evidence="10" type="ORF">FPZ49_06855</name>
</gene>
<evidence type="ECO:0000313" key="10">
    <source>
        <dbReference type="EMBL" id="TVY10810.1"/>
    </source>
</evidence>
<dbReference type="Pfam" id="PF00015">
    <property type="entry name" value="MCPsignal"/>
    <property type="match status" value="1"/>
</dbReference>
<dbReference type="PROSITE" id="PS50111">
    <property type="entry name" value="CHEMOTAXIS_TRANSDUC_2"/>
    <property type="match status" value="1"/>
</dbReference>
<dbReference type="PANTHER" id="PTHR32089">
    <property type="entry name" value="METHYL-ACCEPTING CHEMOTAXIS PROTEIN MCPB"/>
    <property type="match status" value="1"/>
</dbReference>
<keyword evidence="3 7" id="KW-0472">Membrane</keyword>
<dbReference type="InterPro" id="IPR003660">
    <property type="entry name" value="HAMP_dom"/>
</dbReference>
<evidence type="ECO:0000259" key="9">
    <source>
        <dbReference type="PROSITE" id="PS50885"/>
    </source>
</evidence>
<dbReference type="Proteomes" id="UP000317036">
    <property type="component" value="Unassembled WGS sequence"/>
</dbReference>
<dbReference type="OrthoDB" id="2489132at2"/>
<evidence type="ECO:0000256" key="7">
    <source>
        <dbReference type="SAM" id="Phobius"/>
    </source>
</evidence>
<keyword evidence="7" id="KW-1133">Transmembrane helix</keyword>
<dbReference type="PROSITE" id="PS50885">
    <property type="entry name" value="HAMP"/>
    <property type="match status" value="1"/>
</dbReference>
<reference evidence="10 11" key="1">
    <citation type="submission" date="2019-07" db="EMBL/GenBank/DDBJ databases">
        <authorList>
            <person name="Kim J."/>
        </authorList>
    </citation>
    <scope>NUCLEOTIDE SEQUENCE [LARGE SCALE GENOMIC DNA]</scope>
    <source>
        <strain evidence="10 11">JC52</strain>
    </source>
</reference>
<dbReference type="InterPro" id="IPR004089">
    <property type="entry name" value="MCPsignal_dom"/>
</dbReference>
<evidence type="ECO:0000256" key="2">
    <source>
        <dbReference type="ARBA" id="ARBA00022475"/>
    </source>
</evidence>
<keyword evidence="7" id="KW-0812">Transmembrane</keyword>
<feature type="domain" description="Methyl-accepting transducer" evidence="8">
    <location>
        <begin position="472"/>
        <end position="705"/>
    </location>
</feature>
<dbReference type="SUPFAM" id="SSF58104">
    <property type="entry name" value="Methyl-accepting chemotaxis protein (MCP) signaling domain"/>
    <property type="match status" value="1"/>
</dbReference>
<evidence type="ECO:0000313" key="11">
    <source>
        <dbReference type="Proteomes" id="UP000317036"/>
    </source>
</evidence>
<evidence type="ECO:0000256" key="3">
    <source>
        <dbReference type="ARBA" id="ARBA00023136"/>
    </source>
</evidence>
<dbReference type="PANTHER" id="PTHR32089:SF112">
    <property type="entry name" value="LYSOZYME-LIKE PROTEIN-RELATED"/>
    <property type="match status" value="1"/>
</dbReference>
<comment type="similarity">
    <text evidence="5">Belongs to the methyl-accepting chemotaxis (MCP) protein family.</text>
</comment>
<evidence type="ECO:0000256" key="5">
    <source>
        <dbReference type="ARBA" id="ARBA00029447"/>
    </source>
</evidence>
<proteinExistence type="inferred from homology"/>
<evidence type="ECO:0000256" key="6">
    <source>
        <dbReference type="PROSITE-ProRule" id="PRU00284"/>
    </source>
</evidence>
<dbReference type="GO" id="GO:0007165">
    <property type="term" value="P:signal transduction"/>
    <property type="evidence" value="ECO:0007669"/>
    <property type="project" value="UniProtKB-KW"/>
</dbReference>
<dbReference type="Gene3D" id="1.10.287.950">
    <property type="entry name" value="Methyl-accepting chemotaxis protein"/>
    <property type="match status" value="1"/>
</dbReference>
<feature type="domain" description="HAMP" evidence="9">
    <location>
        <begin position="416"/>
        <end position="453"/>
    </location>
</feature>
<dbReference type="CDD" id="cd18773">
    <property type="entry name" value="PDC1_HK_sensor"/>
    <property type="match status" value="1"/>
</dbReference>
<dbReference type="SMART" id="SM00283">
    <property type="entry name" value="MA"/>
    <property type="match status" value="1"/>
</dbReference>
<feature type="transmembrane region" description="Helical" evidence="7">
    <location>
        <begin position="340"/>
        <end position="363"/>
    </location>
</feature>
<keyword evidence="11" id="KW-1185">Reference proteome</keyword>
<organism evidence="10 11">
    <name type="scientific">Paenibacillus cremeus</name>
    <dbReference type="NCBI Taxonomy" id="2163881"/>
    <lineage>
        <taxon>Bacteria</taxon>
        <taxon>Bacillati</taxon>
        <taxon>Bacillota</taxon>
        <taxon>Bacilli</taxon>
        <taxon>Bacillales</taxon>
        <taxon>Paenibacillaceae</taxon>
        <taxon>Paenibacillus</taxon>
    </lineage>
</organism>
<keyword evidence="2" id="KW-1003">Cell membrane</keyword>
<name>A0A559KFB0_9BACL</name>
<evidence type="ECO:0000256" key="1">
    <source>
        <dbReference type="ARBA" id="ARBA00004236"/>
    </source>
</evidence>
<evidence type="ECO:0000259" key="8">
    <source>
        <dbReference type="PROSITE" id="PS50111"/>
    </source>
</evidence>
<dbReference type="GO" id="GO:0005886">
    <property type="term" value="C:plasma membrane"/>
    <property type="evidence" value="ECO:0007669"/>
    <property type="project" value="UniProtKB-SubCell"/>
</dbReference>
<dbReference type="EMBL" id="VNJI01000006">
    <property type="protein sequence ID" value="TVY10810.1"/>
    <property type="molecule type" value="Genomic_DNA"/>
</dbReference>
<sequence length="740" mass="82395">MFDWLGFKKGLPLWWSYRLNRSMKEDVENIFEGIAGTRVELLKDWTQEYWGHLDRLLGRLQSLSGEQGGMERPDTSAWERLFATAHHRASDFSEIFVLGGDGTVVYSTYRAHQGKHYDERSDIYPGLHYTKVVREGRKCLFGPYPDPLTLEIGPSTSSFHDKMTLLFMTPIMEGGVWRGTLCGRVPNDVIGDLIQRESGHVYPDSGDNYIFMARPQLQKHIAPGTALSRSRFEDRTFTHGENLKDGVTTDWGVVSVKEHTELELMFTDPATGQLHPGVANTIKNGSNLFVEFPGYSDYRHIPVIGKGVTFQLPHCPDVWGMMCEGDLEEVYRIRSINWKLFRLQTPLFISLGVLTAGLAYLLVVSSTPALLTALCVGAFNLLYGLVIAWVLHKKGTEPVVAQLHRINRFIRINAEGKGDLTQRLRMDAFAADETRELAKWINNMIDSLEGIMLQVKQAASEVLASQQVMNESAGTTAGSTERMSERIHAMIGSIRRQLKDIDVAKDVVGDMQGTLRMLEDKAAEQIAVAQSEVERIGDKMSQISSKVADTNRTIGTFMETTQQIKNVLQVIEEISARTNLLALNASIEAARVGEHGRGFAVVAGEIRKLADLTRQSTEEIHETVHLIHQNAQDAFASMAEGTQVVKEGTQLVAAASEILSGASSEDSLKTQVVGEVVVLMESIAAVSKDNRQISKEVEGEVQELLTDIVGVRHTSNHVEAITAFLQQLVNQFQLTDTRRR</sequence>
<comment type="caution">
    <text evidence="10">The sequence shown here is derived from an EMBL/GenBank/DDBJ whole genome shotgun (WGS) entry which is preliminary data.</text>
</comment>
<protein>
    <submittedName>
        <fullName evidence="10">Methyl-accepting chemotaxis protein</fullName>
    </submittedName>
</protein>
<comment type="subcellular location">
    <subcellularLocation>
        <location evidence="1">Cell membrane</location>
    </subcellularLocation>
</comment>
<feature type="transmembrane region" description="Helical" evidence="7">
    <location>
        <begin position="369"/>
        <end position="391"/>
    </location>
</feature>
<dbReference type="RefSeq" id="WP_144844847.1">
    <property type="nucleotide sequence ID" value="NZ_VNJI01000006.1"/>
</dbReference>
<evidence type="ECO:0000256" key="4">
    <source>
        <dbReference type="ARBA" id="ARBA00023224"/>
    </source>
</evidence>
<keyword evidence="4 6" id="KW-0807">Transducer</keyword>